<keyword evidence="1" id="KW-0411">Iron-sulfur</keyword>
<accession>A0A177TC73</accession>
<dbReference type="PANTHER" id="PTHR22976:SF2">
    <property type="entry name" value="BIOTIN SYNTHASE, MITOCHONDRIAL"/>
    <property type="match status" value="1"/>
</dbReference>
<keyword evidence="3" id="KW-1185">Reference proteome</keyword>
<dbReference type="GO" id="GO:0005739">
    <property type="term" value="C:mitochondrion"/>
    <property type="evidence" value="ECO:0007669"/>
    <property type="project" value="TreeGrafter"/>
</dbReference>
<dbReference type="GO" id="GO:0051537">
    <property type="term" value="F:2 iron, 2 sulfur cluster binding"/>
    <property type="evidence" value="ECO:0007669"/>
    <property type="project" value="TreeGrafter"/>
</dbReference>
<sequence length="128" mass="14093">MFPPTAADTTTFRAHSLMPTSSLFLCSAAEVNSPPSSTTPQPRPTLHPCEPSTTAAGLTAYNHNVDINREYYDKIVTSRSYDDRILTISAVCEADISVRHRTLPYRPFFLQPTSTPTGPVHLSNRAPM</sequence>
<protein>
    <submittedName>
        <fullName evidence="2">Uncharacterized protein</fullName>
    </submittedName>
</protein>
<evidence type="ECO:0000313" key="3">
    <source>
        <dbReference type="Proteomes" id="UP000077521"/>
    </source>
</evidence>
<dbReference type="EMBL" id="LWDF02000281">
    <property type="protein sequence ID" value="KAE8250832.1"/>
    <property type="molecule type" value="Genomic_DNA"/>
</dbReference>
<dbReference type="GO" id="GO:0009102">
    <property type="term" value="P:biotin biosynthetic process"/>
    <property type="evidence" value="ECO:0007669"/>
    <property type="project" value="InterPro"/>
</dbReference>
<dbReference type="Gene3D" id="3.20.20.70">
    <property type="entry name" value="Aldolase class I"/>
    <property type="match status" value="1"/>
</dbReference>
<dbReference type="SUPFAM" id="SSF102114">
    <property type="entry name" value="Radical SAM enzymes"/>
    <property type="match status" value="1"/>
</dbReference>
<dbReference type="PANTHER" id="PTHR22976">
    <property type="entry name" value="BIOTIN SYNTHASE"/>
    <property type="match status" value="1"/>
</dbReference>
<keyword evidence="1" id="KW-0479">Metal-binding</keyword>
<dbReference type="InterPro" id="IPR013785">
    <property type="entry name" value="Aldolase_TIM"/>
</dbReference>
<dbReference type="Proteomes" id="UP000077521">
    <property type="component" value="Unassembled WGS sequence"/>
</dbReference>
<dbReference type="GO" id="GO:0051539">
    <property type="term" value="F:4 iron, 4 sulfur cluster binding"/>
    <property type="evidence" value="ECO:0007669"/>
    <property type="project" value="UniProtKB-KW"/>
</dbReference>
<dbReference type="GO" id="GO:0004076">
    <property type="term" value="F:biotin synthase activity"/>
    <property type="evidence" value="ECO:0007669"/>
    <property type="project" value="InterPro"/>
</dbReference>
<keyword evidence="1" id="KW-0408">Iron</keyword>
<proteinExistence type="predicted"/>
<reference evidence="2" key="2">
    <citation type="journal article" date="2019" name="IMA Fungus">
        <title>Genome sequencing and comparison of five Tilletia species to identify candidate genes for the detection of regulated species infecting wheat.</title>
        <authorList>
            <person name="Nguyen H.D.T."/>
            <person name="Sultana T."/>
            <person name="Kesanakurti P."/>
            <person name="Hambleton S."/>
        </authorList>
    </citation>
    <scope>NUCLEOTIDE SEQUENCE</scope>
    <source>
        <strain evidence="2">DAOMC 236416</strain>
    </source>
</reference>
<evidence type="ECO:0000256" key="1">
    <source>
        <dbReference type="ARBA" id="ARBA00022485"/>
    </source>
</evidence>
<comment type="caution">
    <text evidence="2">The sequence shown here is derived from an EMBL/GenBank/DDBJ whole genome shotgun (WGS) entry which is preliminary data.</text>
</comment>
<gene>
    <name evidence="2" type="ORF">A4X13_0g4346</name>
</gene>
<dbReference type="AlphaFoldDB" id="A0A177TC73"/>
<name>A0A177TC73_9BASI</name>
<keyword evidence="1" id="KW-0004">4Fe-4S</keyword>
<dbReference type="InterPro" id="IPR002684">
    <property type="entry name" value="Biotin_synth/BioAB"/>
</dbReference>
<reference evidence="2" key="1">
    <citation type="submission" date="2016-04" db="EMBL/GenBank/DDBJ databases">
        <authorList>
            <person name="Nguyen H.D."/>
            <person name="Samba Siva P."/>
            <person name="Cullis J."/>
            <person name="Levesque C.A."/>
            <person name="Hambleton S."/>
        </authorList>
    </citation>
    <scope>NUCLEOTIDE SEQUENCE</scope>
    <source>
        <strain evidence="2">DAOMC 236416</strain>
    </source>
</reference>
<evidence type="ECO:0000313" key="2">
    <source>
        <dbReference type="EMBL" id="KAE8250832.1"/>
    </source>
</evidence>
<organism evidence="2 3">
    <name type="scientific">Tilletia indica</name>
    <dbReference type="NCBI Taxonomy" id="43049"/>
    <lineage>
        <taxon>Eukaryota</taxon>
        <taxon>Fungi</taxon>
        <taxon>Dikarya</taxon>
        <taxon>Basidiomycota</taxon>
        <taxon>Ustilaginomycotina</taxon>
        <taxon>Exobasidiomycetes</taxon>
        <taxon>Tilletiales</taxon>
        <taxon>Tilletiaceae</taxon>
        <taxon>Tilletia</taxon>
    </lineage>
</organism>
<dbReference type="InterPro" id="IPR058240">
    <property type="entry name" value="rSAM_sf"/>
</dbReference>